<dbReference type="GeneID" id="25260180"/>
<dbReference type="InterPro" id="IPR024055">
    <property type="entry name" value="TIF2_asu_C"/>
</dbReference>
<protein>
    <recommendedName>
        <fullName evidence="5">S1 motif domain-containing protein</fullName>
    </recommendedName>
</protein>
<dbReference type="OrthoDB" id="1685042at2759"/>
<dbReference type="GO" id="GO:0005850">
    <property type="term" value="C:eukaryotic translation initiation factor 2 complex"/>
    <property type="evidence" value="ECO:0007669"/>
    <property type="project" value="TreeGrafter"/>
</dbReference>
<dbReference type="Proteomes" id="UP000029725">
    <property type="component" value="Unassembled WGS sequence"/>
</dbReference>
<sequence>MPSSSSSPTPAQASTSSASISKTSISKINVDRDKYDCRMYENKYPEVDDLVMVNVRQIAEMGAYVTLLEYNNIEGMVLLSELSRRRIRSIQKLIRVGRNEVVVVLRVDKEKGYIDLSKRRVSPEEVQKCEEKFLKSKAVHTIMRNISEKHSISTESLYEQLGWPLYKQFGHAYDAFKLAIEEPERVFGGPENPYGLDAKVLDDILVNINRRLLPQKAKIRADIEVMCYTFEGIEAIKEALRAGETLSTEQIPIKIKLVAPPLYVIFTNCFDKIQGLELLAASIAKISEKIVSFGGMLNVKMNPRVVSDVDDLELDAMMKRAEQENAEVSGDEDNSEEDDSERAS</sequence>
<dbReference type="PANTHER" id="PTHR10602:SF0">
    <property type="entry name" value="EUKARYOTIC TRANSLATION INITIATION FACTOR 2 SUBUNIT 1"/>
    <property type="match status" value="1"/>
</dbReference>
<keyword evidence="7" id="KW-1185">Reference proteome</keyword>
<dbReference type="HOGENOM" id="CLU_033458_0_1_1"/>
<dbReference type="Pfam" id="PF00575">
    <property type="entry name" value="S1"/>
    <property type="match status" value="1"/>
</dbReference>
<evidence type="ECO:0000313" key="6">
    <source>
        <dbReference type="EMBL" id="KGG50960.1"/>
    </source>
</evidence>
<evidence type="ECO:0000256" key="3">
    <source>
        <dbReference type="ARBA" id="ARBA00022917"/>
    </source>
</evidence>
<evidence type="ECO:0000256" key="2">
    <source>
        <dbReference type="ARBA" id="ARBA00022540"/>
    </source>
</evidence>
<dbReference type="Gene3D" id="1.10.150.190">
    <property type="entry name" value="Translation initiation factor 2, subunit 1, domain 2"/>
    <property type="match status" value="1"/>
</dbReference>
<comment type="similarity">
    <text evidence="1">Belongs to the eIF-2-alpha family.</text>
</comment>
<dbReference type="PROSITE" id="PS50126">
    <property type="entry name" value="S1"/>
    <property type="match status" value="1"/>
</dbReference>
<dbReference type="SMART" id="SM00316">
    <property type="entry name" value="S1"/>
    <property type="match status" value="1"/>
</dbReference>
<organism evidence="6 7">
    <name type="scientific">Mitosporidium daphniae</name>
    <dbReference type="NCBI Taxonomy" id="1485682"/>
    <lineage>
        <taxon>Eukaryota</taxon>
        <taxon>Fungi</taxon>
        <taxon>Fungi incertae sedis</taxon>
        <taxon>Microsporidia</taxon>
        <taxon>Mitosporidium</taxon>
    </lineage>
</organism>
<dbReference type="Gene3D" id="2.40.50.140">
    <property type="entry name" value="Nucleic acid-binding proteins"/>
    <property type="match status" value="1"/>
</dbReference>
<evidence type="ECO:0000256" key="4">
    <source>
        <dbReference type="SAM" id="MobiDB-lite"/>
    </source>
</evidence>
<accession>A0A098VPS9</accession>
<feature type="compositionally biased region" description="Acidic residues" evidence="4">
    <location>
        <begin position="329"/>
        <end position="344"/>
    </location>
</feature>
<dbReference type="InterPro" id="IPR012340">
    <property type="entry name" value="NA-bd_OB-fold"/>
</dbReference>
<dbReference type="InterPro" id="IPR024054">
    <property type="entry name" value="TIF2_asu_middle_sf"/>
</dbReference>
<dbReference type="EMBL" id="JMKJ01000444">
    <property type="protein sequence ID" value="KGG50960.1"/>
    <property type="molecule type" value="Genomic_DNA"/>
</dbReference>
<evidence type="ECO:0000256" key="1">
    <source>
        <dbReference type="ARBA" id="ARBA00007223"/>
    </source>
</evidence>
<dbReference type="GO" id="GO:0003743">
    <property type="term" value="F:translation initiation factor activity"/>
    <property type="evidence" value="ECO:0007669"/>
    <property type="project" value="UniProtKB-KW"/>
</dbReference>
<proteinExistence type="inferred from homology"/>
<dbReference type="GO" id="GO:0043022">
    <property type="term" value="F:ribosome binding"/>
    <property type="evidence" value="ECO:0007669"/>
    <property type="project" value="TreeGrafter"/>
</dbReference>
<dbReference type="InterPro" id="IPR003029">
    <property type="entry name" value="S1_domain"/>
</dbReference>
<dbReference type="SUPFAM" id="SSF116742">
    <property type="entry name" value="eIF2alpha middle domain-like"/>
    <property type="match status" value="1"/>
</dbReference>
<reference evidence="6 7" key="1">
    <citation type="submission" date="2014-04" db="EMBL/GenBank/DDBJ databases">
        <title>A new species of microsporidia sheds light on the evolution of extreme parasitism.</title>
        <authorList>
            <person name="Haag K.L."/>
            <person name="James T.Y."/>
            <person name="Larsson R."/>
            <person name="Schaer T.M."/>
            <person name="Refardt D."/>
            <person name="Pombert J.-F."/>
            <person name="Ebert D."/>
        </authorList>
    </citation>
    <scope>NUCLEOTIDE SEQUENCE [LARGE SCALE GENOMIC DNA]</scope>
    <source>
        <strain evidence="6 7">UGP3</strain>
        <tissue evidence="6">Spores</tissue>
    </source>
</reference>
<dbReference type="SUPFAM" id="SSF110993">
    <property type="entry name" value="eIF-2-alpha, C-terminal domain"/>
    <property type="match status" value="1"/>
</dbReference>
<dbReference type="VEuPathDB" id="MicrosporidiaDB:DI09_4p430"/>
<gene>
    <name evidence="6" type="ORF">DI09_4p430</name>
</gene>
<comment type="caution">
    <text evidence="6">The sequence shown here is derived from an EMBL/GenBank/DDBJ whole genome shotgun (WGS) entry which is preliminary data.</text>
</comment>
<dbReference type="Gene3D" id="3.30.70.1130">
    <property type="entry name" value="EIF_2_alpha"/>
    <property type="match status" value="1"/>
</dbReference>
<dbReference type="CDD" id="cd04452">
    <property type="entry name" value="S1_IF2_alpha"/>
    <property type="match status" value="1"/>
</dbReference>
<keyword evidence="2" id="KW-0396">Initiation factor</keyword>
<dbReference type="SUPFAM" id="SSF50249">
    <property type="entry name" value="Nucleic acid-binding proteins"/>
    <property type="match status" value="1"/>
</dbReference>
<dbReference type="GO" id="GO:0003723">
    <property type="term" value="F:RNA binding"/>
    <property type="evidence" value="ECO:0007669"/>
    <property type="project" value="InterPro"/>
</dbReference>
<dbReference type="Pfam" id="PF07541">
    <property type="entry name" value="EIF_2_alpha"/>
    <property type="match status" value="1"/>
</dbReference>
<dbReference type="RefSeq" id="XP_013237387.1">
    <property type="nucleotide sequence ID" value="XM_013381933.1"/>
</dbReference>
<dbReference type="InterPro" id="IPR044126">
    <property type="entry name" value="S1_IF2_alpha"/>
</dbReference>
<dbReference type="FunFam" id="3.30.70.1130:FF:000001">
    <property type="entry name" value="Eukaryotic translation initiation factor 2 subunit 1"/>
    <property type="match status" value="1"/>
</dbReference>
<dbReference type="AlphaFoldDB" id="A0A098VPS9"/>
<keyword evidence="3" id="KW-0648">Protein biosynthesis</keyword>
<dbReference type="FunFam" id="2.40.50.140:FF:000015">
    <property type="entry name" value="Eukaryotic translation initiation factor 2 subunit alpha"/>
    <property type="match status" value="1"/>
</dbReference>
<dbReference type="PANTHER" id="PTHR10602">
    <property type="entry name" value="EUKARYOTIC TRANSLATION INITIATION FACTOR 2 SUBUNIT 1"/>
    <property type="match status" value="1"/>
</dbReference>
<feature type="region of interest" description="Disordered" evidence="4">
    <location>
        <begin position="320"/>
        <end position="344"/>
    </location>
</feature>
<name>A0A098VPS9_9MICR</name>
<evidence type="ECO:0000259" key="5">
    <source>
        <dbReference type="PROSITE" id="PS50126"/>
    </source>
</evidence>
<dbReference type="InterPro" id="IPR011488">
    <property type="entry name" value="TIF_2_asu"/>
</dbReference>
<feature type="domain" description="S1 motif" evidence="5">
    <location>
        <begin position="48"/>
        <end position="119"/>
    </location>
</feature>
<evidence type="ECO:0000313" key="7">
    <source>
        <dbReference type="Proteomes" id="UP000029725"/>
    </source>
</evidence>
<dbReference type="GO" id="GO:0033290">
    <property type="term" value="C:eukaryotic 48S preinitiation complex"/>
    <property type="evidence" value="ECO:0007669"/>
    <property type="project" value="TreeGrafter"/>
</dbReference>